<dbReference type="InterPro" id="IPR035234">
    <property type="entry name" value="IgGFc-bd_N"/>
</dbReference>
<dbReference type="EMBL" id="JAWDGP010006599">
    <property type="protein sequence ID" value="KAK3738315.1"/>
    <property type="molecule type" value="Genomic_DNA"/>
</dbReference>
<reference evidence="2" key="1">
    <citation type="journal article" date="2023" name="G3 (Bethesda)">
        <title>A reference genome for the long-term kleptoplast-retaining sea slug Elysia crispata morphotype clarki.</title>
        <authorList>
            <person name="Eastman K.E."/>
            <person name="Pendleton A.L."/>
            <person name="Shaikh M.A."/>
            <person name="Suttiyut T."/>
            <person name="Ogas R."/>
            <person name="Tomko P."/>
            <person name="Gavelis G."/>
            <person name="Widhalm J.R."/>
            <person name="Wisecaver J.H."/>
        </authorList>
    </citation>
    <scope>NUCLEOTIDE SEQUENCE</scope>
    <source>
        <strain evidence="2">ECLA1</strain>
    </source>
</reference>
<dbReference type="Pfam" id="PF17517">
    <property type="entry name" value="IgGFc_binding"/>
    <property type="match status" value="2"/>
</dbReference>
<evidence type="ECO:0000313" key="3">
    <source>
        <dbReference type="Proteomes" id="UP001283361"/>
    </source>
</evidence>
<keyword evidence="3" id="KW-1185">Reference proteome</keyword>
<dbReference type="PANTHER" id="PTHR46534:SF1">
    <property type="entry name" value="IGGFC-BINDING PROTEIN N-TERMINAL DOMAIN-CONTAINING PROTEIN"/>
    <property type="match status" value="1"/>
</dbReference>
<evidence type="ECO:0000313" key="2">
    <source>
        <dbReference type="EMBL" id="KAK3738315.1"/>
    </source>
</evidence>
<feature type="domain" description="IgGFc-binding protein N-terminal" evidence="1">
    <location>
        <begin position="526"/>
        <end position="785"/>
    </location>
</feature>
<comment type="caution">
    <text evidence="2">The sequence shown here is derived from an EMBL/GenBank/DDBJ whole genome shotgun (WGS) entry which is preliminary data.</text>
</comment>
<organism evidence="2 3">
    <name type="scientific">Elysia crispata</name>
    <name type="common">lettuce slug</name>
    <dbReference type="NCBI Taxonomy" id="231223"/>
    <lineage>
        <taxon>Eukaryota</taxon>
        <taxon>Metazoa</taxon>
        <taxon>Spiralia</taxon>
        <taxon>Lophotrochozoa</taxon>
        <taxon>Mollusca</taxon>
        <taxon>Gastropoda</taxon>
        <taxon>Heterobranchia</taxon>
        <taxon>Euthyneura</taxon>
        <taxon>Panpulmonata</taxon>
        <taxon>Sacoglossa</taxon>
        <taxon>Placobranchoidea</taxon>
        <taxon>Plakobranchidae</taxon>
        <taxon>Elysia</taxon>
    </lineage>
</organism>
<dbReference type="AlphaFoldDB" id="A0AAE0YAV4"/>
<dbReference type="Proteomes" id="UP001283361">
    <property type="component" value="Unassembled WGS sequence"/>
</dbReference>
<sequence length="898" mass="97412">MDSLTNYRFNTDTSTFREWLQPNAGDGYFRQHVKITCPEPIGVQVAGTQDTDGFVVLPVESWDTSYWPVTYWIEFGGHSVLALIAYETTTVTITIPTQDSNHLTIFDTLAPAKGETVTVNLEEGEVYQLKRNFDISGCQLTSTVRFGVVSGTDFTWIGDGSTQGAIYDWVPGRSTLGTDFVVPMTPGRGSIGDLVQVMAIYDETHVIISTDFRRLMLDSGKSVIRLFDEDLIQVQSDRPIVVVKFSQSAGNQGIVGHPTMTYIPPTDQYLEDTVFIVPEIMGFISMTQQLVIVGTSSAVLCATDSLQVATPQSSLYGTNMAVQTFTMQPGIGQAEFQCPTSGSRLAVYHYFTSDEFSFQVAVAHSQANINPECQATSGTPGDNVDNDCDGQIDEDPCTDPSATGPSIDCEPVFIGNVDIFGKSFTFLVPEHCSESDVISLLITSEIQAEIALTVKSPLVTTLINKATTKPVATHSTEISLPASGLKAASSEIYNTTLVITADAEISATLLMKCPGAADTSAVAARLIPNEALGVEYFAITMCMKGNCHIQISAPHAGTTTVRIRLRLTGVTSMWFLDQNYASGELICVRLDQFQSAQLTVLKGDLTGTHILSDKPVSVMSGGQLTDFMNGMFKDGLLEMLPPVSAWGIDHLVVQTPKMDSIGFCDSSSCRDYIKLVVSENNVNVKLIYGTGTTSEHILYHAGDSILLELPDNIVRVQATEAVLMFQITQEILFGLEVSASLVLPPSQWHRGDFLPVAQEPGMEFFVLLVSNQMNIELDSVLLDNSPTSMTDLTALNISYHRALYSVTEPVVELEFDASVKVGGQFHAVGLSMGTFYPLAFKLDTINDACAVTRGYRGDMVDNDCDGRIDEESCVLGNLADDEDGDGMLNEDCAQSEGS</sequence>
<evidence type="ECO:0000259" key="1">
    <source>
        <dbReference type="Pfam" id="PF17517"/>
    </source>
</evidence>
<feature type="domain" description="IgGFc-binding protein N-terminal" evidence="1">
    <location>
        <begin position="52"/>
        <end position="297"/>
    </location>
</feature>
<protein>
    <recommendedName>
        <fullName evidence="1">IgGFc-binding protein N-terminal domain-containing protein</fullName>
    </recommendedName>
</protein>
<proteinExistence type="predicted"/>
<gene>
    <name evidence="2" type="ORF">RRG08_039722</name>
</gene>
<name>A0AAE0YAV4_9GAST</name>
<dbReference type="PANTHER" id="PTHR46534">
    <property type="entry name" value="IGGFC_BINDING DOMAIN-CONTAINING PROTEIN"/>
    <property type="match status" value="1"/>
</dbReference>
<accession>A0AAE0YAV4</accession>